<dbReference type="Pfam" id="PF21576">
    <property type="entry name" value="T6SS_Tgi2PP"/>
    <property type="match status" value="1"/>
</dbReference>
<organism evidence="1 2">
    <name type="scientific">Massilia genomosp. 1</name>
    <dbReference type="NCBI Taxonomy" id="2609280"/>
    <lineage>
        <taxon>Bacteria</taxon>
        <taxon>Pseudomonadati</taxon>
        <taxon>Pseudomonadota</taxon>
        <taxon>Betaproteobacteria</taxon>
        <taxon>Burkholderiales</taxon>
        <taxon>Oxalobacteraceae</taxon>
        <taxon>Telluria group</taxon>
        <taxon>Massilia</taxon>
    </lineage>
</organism>
<reference evidence="1 2" key="1">
    <citation type="submission" date="2019-10" db="EMBL/GenBank/DDBJ databases">
        <title>Taxonomy of Antarctic Massilia spp.: description of Massilia rubra sp. nov., Massilia aquatica sp. nov., Massilia mucilaginosa sp. nov., Massilia frigida sp. nov. isolated from streams, lakes and regoliths.</title>
        <authorList>
            <person name="Holochova P."/>
            <person name="Sedlacek I."/>
            <person name="Kralova S."/>
            <person name="Maslanova I."/>
            <person name="Busse H.-J."/>
            <person name="Stankova E."/>
            <person name="Vrbovska V."/>
            <person name="Kovarovic V."/>
            <person name="Bartak M."/>
            <person name="Svec P."/>
            <person name="Pantucek R."/>
        </authorList>
    </citation>
    <scope>NUCLEOTIDE SEQUENCE [LARGE SCALE GENOMIC DNA]</scope>
    <source>
        <strain evidence="1 2">CCM 8694</strain>
    </source>
</reference>
<sequence length="121" mass="13751">MQAHGLTQKQAKQVLIVVLKQNQFNLRKPGVFIEDLINDKGKPYHPGYFEFSLGYSDPNAGAIAYWGMYSVSALTGDVWETHTCENFSFPALQRIQHEIRAKTKKTLDDERVARRGFGCTD</sequence>
<dbReference type="Proteomes" id="UP000610594">
    <property type="component" value="Unassembled WGS sequence"/>
</dbReference>
<dbReference type="Gene3D" id="3.10.450.170">
    <property type="entry name" value="type vi secretion system effector-immunity co pseudomonas protegens"/>
    <property type="match status" value="1"/>
</dbReference>
<keyword evidence="2" id="KW-1185">Reference proteome</keyword>
<accession>A0ABX0N4Q6</accession>
<comment type="caution">
    <text evidence="1">The sequence shown here is derived from an EMBL/GenBank/DDBJ whole genome shotgun (WGS) entry which is preliminary data.</text>
</comment>
<gene>
    <name evidence="1" type="ORF">F1735_32985</name>
</gene>
<dbReference type="EMBL" id="WHJF01000231">
    <property type="protein sequence ID" value="NHZ67025.1"/>
    <property type="molecule type" value="Genomic_DNA"/>
</dbReference>
<proteinExistence type="predicted"/>
<evidence type="ECO:0000313" key="1">
    <source>
        <dbReference type="EMBL" id="NHZ67025.1"/>
    </source>
</evidence>
<dbReference type="InterPro" id="IPR049066">
    <property type="entry name" value="T6SS_Tgi2PP"/>
</dbReference>
<name>A0ABX0N4Q6_9BURK</name>
<evidence type="ECO:0000313" key="2">
    <source>
        <dbReference type="Proteomes" id="UP000610594"/>
    </source>
</evidence>
<protein>
    <submittedName>
        <fullName evidence="1">Uncharacterized protein</fullName>
    </submittedName>
</protein>